<dbReference type="RefSeq" id="WP_347703691.1">
    <property type="nucleotide sequence ID" value="NZ_JBDPZD010000001.1"/>
</dbReference>
<proteinExistence type="predicted"/>
<sequence length="181" mass="18914">MLDAHPIKTEAGRAEIKARALPLTRSARNLLLVVDGGRTGREWLTMVHGLTEEDLRVLYEHGLVAPKSSVPMGFGAPQAAPPAPAPAPVAAAAPAPAMSEASATPVRPGLPTLDRAALYTYLSGEGGKLLGALKRYGFALEVERADSLEALQKLGLDLVEKVAASKGPQAALEVRRALGIQ</sequence>
<evidence type="ECO:0000313" key="1">
    <source>
        <dbReference type="EMBL" id="MEO3690874.1"/>
    </source>
</evidence>
<name>A0ABV0FY68_9BURK</name>
<keyword evidence="2" id="KW-1185">Reference proteome</keyword>
<comment type="caution">
    <text evidence="1">The sequence shown here is derived from an EMBL/GenBank/DDBJ whole genome shotgun (WGS) entry which is preliminary data.</text>
</comment>
<dbReference type="Proteomes" id="UP001495147">
    <property type="component" value="Unassembled WGS sequence"/>
</dbReference>
<evidence type="ECO:0000313" key="2">
    <source>
        <dbReference type="Proteomes" id="UP001495147"/>
    </source>
</evidence>
<dbReference type="EMBL" id="JBDPZD010000001">
    <property type="protein sequence ID" value="MEO3690874.1"/>
    <property type="molecule type" value="Genomic_DNA"/>
</dbReference>
<organism evidence="1 2">
    <name type="scientific">Roseateles paludis</name>
    <dbReference type="NCBI Taxonomy" id="3145238"/>
    <lineage>
        <taxon>Bacteria</taxon>
        <taxon>Pseudomonadati</taxon>
        <taxon>Pseudomonadota</taxon>
        <taxon>Betaproteobacteria</taxon>
        <taxon>Burkholderiales</taxon>
        <taxon>Sphaerotilaceae</taxon>
        <taxon>Roseateles</taxon>
    </lineage>
</organism>
<protein>
    <submittedName>
        <fullName evidence="1">Uncharacterized protein</fullName>
    </submittedName>
</protein>
<accession>A0ABV0FY68</accession>
<gene>
    <name evidence="1" type="ORF">ABDJ85_05285</name>
</gene>
<reference evidence="1 2" key="1">
    <citation type="submission" date="2024-05" db="EMBL/GenBank/DDBJ databases">
        <title>Roseateles sp. DJS-2-20 16S ribosomal RNA gene Genome sequencing and assembly.</title>
        <authorList>
            <person name="Woo H."/>
        </authorList>
    </citation>
    <scope>NUCLEOTIDE SEQUENCE [LARGE SCALE GENOMIC DNA]</scope>
    <source>
        <strain evidence="1 2">DJS-2-20</strain>
    </source>
</reference>